<dbReference type="Gene3D" id="1.10.150.280">
    <property type="entry name" value="AF1531-like domain"/>
    <property type="match status" value="1"/>
</dbReference>
<dbReference type="InterPro" id="IPR007003">
    <property type="entry name" value="DUF655"/>
</dbReference>
<dbReference type="PANTHER" id="PTHR40734">
    <property type="entry name" value="TRNA-SPECIFIC ADENOSINE DEAMINASE-RELATED"/>
    <property type="match status" value="1"/>
</dbReference>
<evidence type="ECO:0000313" key="1">
    <source>
        <dbReference type="EMBL" id="HEF87202.1"/>
    </source>
</evidence>
<organism evidence="1">
    <name type="scientific">Thermosphaera aggregans</name>
    <dbReference type="NCBI Taxonomy" id="54254"/>
    <lineage>
        <taxon>Archaea</taxon>
        <taxon>Thermoproteota</taxon>
        <taxon>Thermoprotei</taxon>
        <taxon>Desulfurococcales</taxon>
        <taxon>Desulfurococcaceae</taxon>
        <taxon>Thermosphaera</taxon>
    </lineage>
</organism>
<name>A0A7C2FER0_9CREN</name>
<dbReference type="InterPro" id="IPR012340">
    <property type="entry name" value="NA-bd_OB-fold"/>
</dbReference>
<sequence length="191" mass="22378">MIVLDYMELGNPSDRHYEHRNQPLVQGVGTKYFTLLEANPLPAVRIDILEKVELGYPSKVKRIIQVHYDDLTSMAKANLPEALKMILNENEKIFVEFFNIADPVNIRLHALELLPGIGKKTMRLILDERATRRFESFEDIRQRAKIEPVKVIVERLLKEFMGGEKYYVFLKPRERDAIYLGYLERLYGEIL</sequence>
<dbReference type="Pfam" id="PF04919">
    <property type="entry name" value="DUF655"/>
    <property type="match status" value="1"/>
</dbReference>
<accession>A0A7C2FER0</accession>
<dbReference type="SUPFAM" id="SSF160975">
    <property type="entry name" value="AF1531-like"/>
    <property type="match status" value="1"/>
</dbReference>
<protein>
    <submittedName>
        <fullName evidence="1">DUF655 domain-containing protein</fullName>
    </submittedName>
</protein>
<dbReference type="Gene3D" id="2.40.50.140">
    <property type="entry name" value="Nucleic acid-binding proteins"/>
    <property type="match status" value="1"/>
</dbReference>
<dbReference type="EMBL" id="DSJT01000012">
    <property type="protein sequence ID" value="HEF87202.1"/>
    <property type="molecule type" value="Genomic_DNA"/>
</dbReference>
<dbReference type="AlphaFoldDB" id="A0A7C2FER0"/>
<proteinExistence type="predicted"/>
<comment type="caution">
    <text evidence="1">The sequence shown here is derived from an EMBL/GenBank/DDBJ whole genome shotgun (WGS) entry which is preliminary data.</text>
</comment>
<reference evidence="1" key="1">
    <citation type="journal article" date="2020" name="mSystems">
        <title>Genome- and Community-Level Interaction Insights into Carbon Utilization and Element Cycling Functions of Hydrothermarchaeota in Hydrothermal Sediment.</title>
        <authorList>
            <person name="Zhou Z."/>
            <person name="Liu Y."/>
            <person name="Xu W."/>
            <person name="Pan J."/>
            <person name="Luo Z.H."/>
            <person name="Li M."/>
        </authorList>
    </citation>
    <scope>NUCLEOTIDE SEQUENCE [LARGE SCALE GENOMIC DNA]</scope>
    <source>
        <strain evidence="1">SpSt-23</strain>
    </source>
</reference>
<gene>
    <name evidence="1" type="ORF">ENP55_02695</name>
</gene>
<dbReference type="PANTHER" id="PTHR40734:SF1">
    <property type="entry name" value="DNA-BINDING PROTEIN"/>
    <property type="match status" value="1"/>
</dbReference>